<reference evidence="3 4" key="1">
    <citation type="submission" date="2021-03" db="EMBL/GenBank/DDBJ databases">
        <title>First Case of infection caused by Chromobacterium haemolyticum derived from water in China.</title>
        <authorList>
            <person name="Chen J."/>
            <person name="Liu C."/>
        </authorList>
    </citation>
    <scope>NUCLEOTIDE SEQUENCE [LARGE SCALE GENOMIC DNA]</scope>
    <source>
        <strain evidence="3 4">WJ-5</strain>
    </source>
</reference>
<accession>A0ABS3GPG4</accession>
<evidence type="ECO:0000313" key="4">
    <source>
        <dbReference type="Proteomes" id="UP000664349"/>
    </source>
</evidence>
<dbReference type="RefSeq" id="WP_200122923.1">
    <property type="nucleotide sequence ID" value="NZ_JAEILV010000009.1"/>
</dbReference>
<name>A0ABS3GPG4_9NEIS</name>
<dbReference type="Gene3D" id="3.30.370.10">
    <property type="entry name" value="Barstar-like"/>
    <property type="match status" value="1"/>
</dbReference>
<keyword evidence="4" id="KW-1185">Reference proteome</keyword>
<dbReference type="InterPro" id="IPR000468">
    <property type="entry name" value="Barstar"/>
</dbReference>
<feature type="domain" description="Barstar (barnase inhibitor)" evidence="2">
    <location>
        <begin position="6"/>
        <end position="84"/>
    </location>
</feature>
<evidence type="ECO:0000259" key="2">
    <source>
        <dbReference type="Pfam" id="PF01337"/>
    </source>
</evidence>
<comment type="caution">
    <text evidence="3">The sequence shown here is derived from an EMBL/GenBank/DDBJ whole genome shotgun (WGS) entry which is preliminary data.</text>
</comment>
<dbReference type="SUPFAM" id="SSF52038">
    <property type="entry name" value="Barstar-related"/>
    <property type="match status" value="1"/>
</dbReference>
<organism evidence="3 4">
    <name type="scientific">Chromobacterium haemolyticum</name>
    <dbReference type="NCBI Taxonomy" id="394935"/>
    <lineage>
        <taxon>Bacteria</taxon>
        <taxon>Pseudomonadati</taxon>
        <taxon>Pseudomonadota</taxon>
        <taxon>Betaproteobacteria</taxon>
        <taxon>Neisseriales</taxon>
        <taxon>Chromobacteriaceae</taxon>
        <taxon>Chromobacterium</taxon>
    </lineage>
</organism>
<dbReference type="InterPro" id="IPR035905">
    <property type="entry name" value="Barstar-like_sf"/>
</dbReference>
<dbReference type="Pfam" id="PF01337">
    <property type="entry name" value="Barstar"/>
    <property type="match status" value="1"/>
</dbReference>
<protein>
    <submittedName>
        <fullName evidence="3">Barstar family protein</fullName>
    </submittedName>
</protein>
<proteinExistence type="inferred from homology"/>
<dbReference type="Proteomes" id="UP000664349">
    <property type="component" value="Unassembled WGS sequence"/>
</dbReference>
<sequence>MSVNEIFLDGEGIKAESDFHRIISEKLEMGSYYGANLDALWDRLSNDIERPVSLVWVNSEQSRQYLGEVFDKIFGVLERVKEQDIDFNFEERFEYFLR</sequence>
<gene>
    <name evidence="3" type="ORF">J1C50_13280</name>
</gene>
<dbReference type="EMBL" id="JAFLRD010000010">
    <property type="protein sequence ID" value="MBO0416480.1"/>
    <property type="molecule type" value="Genomic_DNA"/>
</dbReference>
<comment type="similarity">
    <text evidence="1">Belongs to the barstar family.</text>
</comment>
<evidence type="ECO:0000256" key="1">
    <source>
        <dbReference type="ARBA" id="ARBA00006845"/>
    </source>
</evidence>
<evidence type="ECO:0000313" key="3">
    <source>
        <dbReference type="EMBL" id="MBO0416480.1"/>
    </source>
</evidence>
<dbReference type="CDD" id="cd05142">
    <property type="entry name" value="Barstar"/>
    <property type="match status" value="1"/>
</dbReference>